<dbReference type="Proteomes" id="UP000016662">
    <property type="component" value="Unassembled WGS sequence"/>
</dbReference>
<dbReference type="AlphaFoldDB" id="U2M757"/>
<name>U2M757_9FIRM</name>
<dbReference type="PATRIC" id="fig|411473.3.peg.37"/>
<dbReference type="EMBL" id="AWVF01000006">
    <property type="protein sequence ID" value="ERJ97559.1"/>
    <property type="molecule type" value="Genomic_DNA"/>
</dbReference>
<accession>U2M757</accession>
<evidence type="ECO:0000313" key="1">
    <source>
        <dbReference type="EMBL" id="ERJ97559.1"/>
    </source>
</evidence>
<dbReference type="OrthoDB" id="9800607at2"/>
<organism evidence="1 2">
    <name type="scientific">Ruminococcus callidus ATCC 27760</name>
    <dbReference type="NCBI Taxonomy" id="411473"/>
    <lineage>
        <taxon>Bacteria</taxon>
        <taxon>Bacillati</taxon>
        <taxon>Bacillota</taxon>
        <taxon>Clostridia</taxon>
        <taxon>Eubacteriales</taxon>
        <taxon>Oscillospiraceae</taxon>
        <taxon>Ruminococcus</taxon>
    </lineage>
</organism>
<reference evidence="1 2" key="1">
    <citation type="submission" date="2013-07" db="EMBL/GenBank/DDBJ databases">
        <authorList>
            <person name="Weinstock G."/>
            <person name="Sodergren E."/>
            <person name="Wylie T."/>
            <person name="Fulton L."/>
            <person name="Fulton R."/>
            <person name="Fronick C."/>
            <person name="O'Laughlin M."/>
            <person name="Godfrey J."/>
            <person name="Miner T."/>
            <person name="Herter B."/>
            <person name="Appelbaum E."/>
            <person name="Cordes M."/>
            <person name="Lek S."/>
            <person name="Wollam A."/>
            <person name="Pepin K.H."/>
            <person name="Palsikar V.B."/>
            <person name="Mitreva M."/>
            <person name="Wilson R.K."/>
        </authorList>
    </citation>
    <scope>NUCLEOTIDE SEQUENCE [LARGE SCALE GENOMIC DNA]</scope>
    <source>
        <strain evidence="1 2">ATCC 27760</strain>
    </source>
</reference>
<dbReference type="RefSeq" id="WP_021683515.1">
    <property type="nucleotide sequence ID" value="NZ_KI260489.1"/>
</dbReference>
<keyword evidence="2" id="KW-1185">Reference proteome</keyword>
<protein>
    <submittedName>
        <fullName evidence="1">Uncharacterized protein</fullName>
    </submittedName>
</protein>
<evidence type="ECO:0000313" key="2">
    <source>
        <dbReference type="Proteomes" id="UP000016662"/>
    </source>
</evidence>
<dbReference type="STRING" id="411473.RUMCAL_00039"/>
<comment type="caution">
    <text evidence="1">The sequence shown here is derived from an EMBL/GenBank/DDBJ whole genome shotgun (WGS) entry which is preliminary data.</text>
</comment>
<gene>
    <name evidence="1" type="ORF">RUMCAL_00039</name>
</gene>
<dbReference type="HOGENOM" id="CLU_2234610_0_0_9"/>
<proteinExistence type="predicted"/>
<sequence>MKKYQCIACGTVKESKESCTCPVCGYMMFPQPYERSEVMIREIRSLADKTIGQEIDVSTLDFGKLRNDIDRFPDFQKIKVYVTKSEKTETFYRRLKNSAEQMQRY</sequence>